<evidence type="ECO:0000313" key="12">
    <source>
        <dbReference type="Proteomes" id="UP001590951"/>
    </source>
</evidence>
<comment type="caution">
    <text evidence="11">The sequence shown here is derived from an EMBL/GenBank/DDBJ whole genome shotgun (WGS) entry which is preliminary data.</text>
</comment>
<dbReference type="PROSITE" id="PS00108">
    <property type="entry name" value="PROTEIN_KINASE_ST"/>
    <property type="match status" value="1"/>
</dbReference>
<keyword evidence="4" id="KW-0547">Nucleotide-binding</keyword>
<keyword evidence="2" id="KW-0723">Serine/threonine-protein kinase</keyword>
<evidence type="ECO:0000256" key="2">
    <source>
        <dbReference type="ARBA" id="ARBA00022527"/>
    </source>
</evidence>
<evidence type="ECO:0000256" key="7">
    <source>
        <dbReference type="ARBA" id="ARBA00047899"/>
    </source>
</evidence>
<dbReference type="PANTHER" id="PTHR22967:SF57">
    <property type="entry name" value="AUXILIN, ISOFORM A-RELATED"/>
    <property type="match status" value="1"/>
</dbReference>
<keyword evidence="12" id="KW-1185">Reference proteome</keyword>
<feature type="compositionally biased region" description="Pro residues" evidence="9">
    <location>
        <begin position="933"/>
        <end position="942"/>
    </location>
</feature>
<feature type="region of interest" description="Disordered" evidence="9">
    <location>
        <begin position="1060"/>
        <end position="1079"/>
    </location>
</feature>
<feature type="compositionally biased region" description="Basic and acidic residues" evidence="9">
    <location>
        <begin position="347"/>
        <end position="361"/>
    </location>
</feature>
<feature type="region of interest" description="Disordered" evidence="9">
    <location>
        <begin position="722"/>
        <end position="751"/>
    </location>
</feature>
<dbReference type="EC" id="2.7.11.1" evidence="1"/>
<evidence type="ECO:0000313" key="11">
    <source>
        <dbReference type="EMBL" id="KAL2053569.1"/>
    </source>
</evidence>
<evidence type="ECO:0000256" key="8">
    <source>
        <dbReference type="ARBA" id="ARBA00048679"/>
    </source>
</evidence>
<feature type="compositionally biased region" description="Pro residues" evidence="9">
    <location>
        <begin position="1017"/>
        <end position="1030"/>
    </location>
</feature>
<feature type="compositionally biased region" description="Polar residues" evidence="9">
    <location>
        <begin position="573"/>
        <end position="583"/>
    </location>
</feature>
<keyword evidence="6" id="KW-0067">ATP-binding</keyword>
<feature type="compositionally biased region" description="Basic and acidic residues" evidence="9">
    <location>
        <begin position="817"/>
        <end position="836"/>
    </location>
</feature>
<gene>
    <name evidence="11" type="ORF">ABVK25_006222</name>
</gene>
<feature type="region of interest" description="Disordered" evidence="9">
    <location>
        <begin position="513"/>
        <end position="703"/>
    </location>
</feature>
<comment type="catalytic activity">
    <reaction evidence="7">
        <text>L-threonyl-[protein] + ATP = O-phospho-L-threonyl-[protein] + ADP + H(+)</text>
        <dbReference type="Rhea" id="RHEA:46608"/>
        <dbReference type="Rhea" id="RHEA-COMP:11060"/>
        <dbReference type="Rhea" id="RHEA-COMP:11605"/>
        <dbReference type="ChEBI" id="CHEBI:15378"/>
        <dbReference type="ChEBI" id="CHEBI:30013"/>
        <dbReference type="ChEBI" id="CHEBI:30616"/>
        <dbReference type="ChEBI" id="CHEBI:61977"/>
        <dbReference type="ChEBI" id="CHEBI:456216"/>
        <dbReference type="EC" id="2.7.11.1"/>
    </reaction>
</comment>
<feature type="region of interest" description="Disordered" evidence="9">
    <location>
        <begin position="767"/>
        <end position="1047"/>
    </location>
</feature>
<feature type="compositionally biased region" description="Low complexity" evidence="9">
    <location>
        <begin position="943"/>
        <end position="961"/>
    </location>
</feature>
<evidence type="ECO:0000256" key="9">
    <source>
        <dbReference type="SAM" id="MobiDB-lite"/>
    </source>
</evidence>
<keyword evidence="3" id="KW-0808">Transferase</keyword>
<evidence type="ECO:0000256" key="5">
    <source>
        <dbReference type="ARBA" id="ARBA00022777"/>
    </source>
</evidence>
<dbReference type="Proteomes" id="UP001590951">
    <property type="component" value="Unassembled WGS sequence"/>
</dbReference>
<dbReference type="CDD" id="cd14037">
    <property type="entry name" value="STKc_NAK_like"/>
    <property type="match status" value="1"/>
</dbReference>
<feature type="compositionally biased region" description="Basic and acidic residues" evidence="9">
    <location>
        <begin position="673"/>
        <end position="688"/>
    </location>
</feature>
<organism evidence="11 12">
    <name type="scientific">Lepraria finkii</name>
    <dbReference type="NCBI Taxonomy" id="1340010"/>
    <lineage>
        <taxon>Eukaryota</taxon>
        <taxon>Fungi</taxon>
        <taxon>Dikarya</taxon>
        <taxon>Ascomycota</taxon>
        <taxon>Pezizomycotina</taxon>
        <taxon>Lecanoromycetes</taxon>
        <taxon>OSLEUM clade</taxon>
        <taxon>Lecanoromycetidae</taxon>
        <taxon>Lecanorales</taxon>
        <taxon>Lecanorineae</taxon>
        <taxon>Stereocaulaceae</taxon>
        <taxon>Lepraria</taxon>
    </lineage>
</organism>
<feature type="domain" description="Protein kinase" evidence="10">
    <location>
        <begin position="54"/>
        <end position="330"/>
    </location>
</feature>
<name>A0ABR4B9N8_9LECA</name>
<feature type="compositionally biased region" description="Polar residues" evidence="9">
    <location>
        <begin position="909"/>
        <end position="929"/>
    </location>
</feature>
<feature type="compositionally biased region" description="Low complexity" evidence="9">
    <location>
        <begin position="584"/>
        <end position="599"/>
    </location>
</feature>
<proteinExistence type="predicted"/>
<evidence type="ECO:0000256" key="3">
    <source>
        <dbReference type="ARBA" id="ARBA00022679"/>
    </source>
</evidence>
<feature type="region of interest" description="Disordered" evidence="9">
    <location>
        <begin position="344"/>
        <end position="424"/>
    </location>
</feature>
<feature type="compositionally biased region" description="Basic and acidic residues" evidence="9">
    <location>
        <begin position="845"/>
        <end position="854"/>
    </location>
</feature>
<protein>
    <recommendedName>
        <fullName evidence="1">non-specific serine/threonine protein kinase</fullName>
        <ecNumber evidence="1">2.7.11.1</ecNumber>
    </recommendedName>
</protein>
<comment type="catalytic activity">
    <reaction evidence="8">
        <text>L-seryl-[protein] + ATP = O-phospho-L-seryl-[protein] + ADP + H(+)</text>
        <dbReference type="Rhea" id="RHEA:17989"/>
        <dbReference type="Rhea" id="RHEA-COMP:9863"/>
        <dbReference type="Rhea" id="RHEA-COMP:11604"/>
        <dbReference type="ChEBI" id="CHEBI:15378"/>
        <dbReference type="ChEBI" id="CHEBI:29999"/>
        <dbReference type="ChEBI" id="CHEBI:30616"/>
        <dbReference type="ChEBI" id="CHEBI:83421"/>
        <dbReference type="ChEBI" id="CHEBI:456216"/>
        <dbReference type="EC" id="2.7.11.1"/>
    </reaction>
</comment>
<dbReference type="InterPro" id="IPR008271">
    <property type="entry name" value="Ser/Thr_kinase_AS"/>
</dbReference>
<evidence type="ECO:0000256" key="6">
    <source>
        <dbReference type="ARBA" id="ARBA00022840"/>
    </source>
</evidence>
<dbReference type="SUPFAM" id="SSF56112">
    <property type="entry name" value="Protein kinase-like (PK-like)"/>
    <property type="match status" value="1"/>
</dbReference>
<dbReference type="InterPro" id="IPR000719">
    <property type="entry name" value="Prot_kinase_dom"/>
</dbReference>
<keyword evidence="5" id="KW-0418">Kinase</keyword>
<reference evidence="11 12" key="1">
    <citation type="submission" date="2024-09" db="EMBL/GenBank/DDBJ databases">
        <title>Rethinking Asexuality: The Enigmatic Case of Functional Sexual Genes in Lepraria (Stereocaulaceae).</title>
        <authorList>
            <person name="Doellman M."/>
            <person name="Sun Y."/>
            <person name="Barcenas-Pena A."/>
            <person name="Lumbsch H.T."/>
            <person name="Grewe F."/>
        </authorList>
    </citation>
    <scope>NUCLEOTIDE SEQUENCE [LARGE SCALE GENOMIC DNA]</scope>
    <source>
        <strain evidence="11 12">Grewe 0041</strain>
    </source>
</reference>
<feature type="compositionally biased region" description="Polar residues" evidence="9">
    <location>
        <begin position="862"/>
        <end position="874"/>
    </location>
</feature>
<evidence type="ECO:0000259" key="10">
    <source>
        <dbReference type="PROSITE" id="PS50011"/>
    </source>
</evidence>
<dbReference type="PANTHER" id="PTHR22967">
    <property type="entry name" value="SERINE/THREONINE PROTEIN KINASE"/>
    <property type="match status" value="1"/>
</dbReference>
<evidence type="ECO:0000256" key="1">
    <source>
        <dbReference type="ARBA" id="ARBA00012513"/>
    </source>
</evidence>
<dbReference type="SMART" id="SM00220">
    <property type="entry name" value="S_TKc"/>
    <property type="match status" value="1"/>
</dbReference>
<dbReference type="Gene3D" id="1.10.510.10">
    <property type="entry name" value="Transferase(Phosphotransferase) domain 1"/>
    <property type="match status" value="1"/>
</dbReference>
<accession>A0ABR4B9N8</accession>
<dbReference type="Pfam" id="PF00069">
    <property type="entry name" value="Pkinase"/>
    <property type="match status" value="1"/>
</dbReference>
<dbReference type="EMBL" id="JBHFEH010000020">
    <property type="protein sequence ID" value="KAL2053569.1"/>
    <property type="molecule type" value="Genomic_DNA"/>
</dbReference>
<sequence>MAAPFNPVAFAPPARQPAFSASASASAPTPTLAPAIPSGTFVPGTKVQVGGHRVVIEKYLSEGGFAHVYLVRLPKAVDGDDGAVLKRVAVPDKESLASMRTEAETMKKLKGRHHIVTYIDSHASQLKAGGYEVFLLMEYCNGGGLIDFMNTRLQNRLTEPEVLKIFSDVAQGVACMHYLKPPLLHRDLKVENVLITTSGSSRRYKLCDFGSTAPPRPAATTAAEGRSIEDDVQKHTTLQYRSPEMIDVYRKQSIDEKSDIWALGVLLYKLCYYKTPFEEQGQMAILNASFKFPGYPSFSDQVKKLIAWMLRENPQQRPNIYQVIRDVSHLRGTDVPIKDIYVGRTQSEARRNQHLPPREPDVATPPLAGAFRAPPTEEKHSIPDITPMRRGRPTKVDGDPKVPKPSPSPLRGAGNDPWTALDSAPATTSDAAVLDDASVRFPPLNEFSLLHDSGSKFAFDPKSEPKKKPAQDISQRVTNYLADDAFAQPKAQPRAAVQPQPSSQIQNIERNANPSAVDVPKPKPIPTVTTQKPTAQRSAMVSTGTMTSPSPPSPPLQSTAPAGRRTIFRFPPSSESPRASSQPRASDASELAAASLRADTAGHTRSPLLEHRSRSQILTLDASQSAQPSPEPSHRSTYLRGIDGSVQRSKSANWKARPTSMQTPPKPNILRRLSRERSNSRNNEETPHESLMISAQTGDADDGEEAVRIDSNVDFLKVMEEEDASKRKEKRLSSGSRHIKRASMPSVSLSGTKSLLAGRFGDAFKRFEANTSGPEQRDSSRSPVRGARDLTPIAGSEATDDRSDDGNDLEESQEIPPEMRRELERRRLSQEEKRVADAAAAYRQRLAEGGDGGRGRPGGGSMNNKAASIQNKVQSLLDESGRASPSPTKTVFGYGRFTDSPDQQHPPVRTSSRQTPAKPPSNSTSSQLHSRPKPLPNLPPNLPSNNLPPASNRPKPSTSSLPPNPNNLPRHSAPQSERPVIRPTAPPKPQTKPQNLRTGDRPPQSSAKPASLISKKPLPPRLQQQPPPSDVPTDGPNDDWEANFSKRYPDLAGLEMVETEIDSGVANTPPSRDMRIRDG</sequence>
<dbReference type="InterPro" id="IPR011009">
    <property type="entry name" value="Kinase-like_dom_sf"/>
</dbReference>
<dbReference type="PROSITE" id="PS50011">
    <property type="entry name" value="PROTEIN_KINASE_DOM"/>
    <property type="match status" value="1"/>
</dbReference>
<evidence type="ECO:0000256" key="4">
    <source>
        <dbReference type="ARBA" id="ARBA00022741"/>
    </source>
</evidence>